<comment type="caution">
    <text evidence="10">Lacks conserved residue(s) required for the propagation of feature annotation.</text>
</comment>
<dbReference type="InterPro" id="IPR005225">
    <property type="entry name" value="Small_GTP-bd"/>
</dbReference>
<dbReference type="Gene3D" id="1.20.120.430">
    <property type="entry name" value="tRNA modification GTPase MnmE domain 2"/>
    <property type="match status" value="1"/>
</dbReference>
<dbReference type="GO" id="GO:0030488">
    <property type="term" value="P:tRNA methylation"/>
    <property type="evidence" value="ECO:0007669"/>
    <property type="project" value="TreeGrafter"/>
</dbReference>
<comment type="subcellular location">
    <subcellularLocation>
        <location evidence="10">Cytoplasm</location>
    </subcellularLocation>
</comment>
<dbReference type="InterPro" id="IPR006073">
    <property type="entry name" value="GTP-bd"/>
</dbReference>
<keyword evidence="3 10" id="KW-0819">tRNA processing</keyword>
<dbReference type="Pfam" id="PF12631">
    <property type="entry name" value="MnmE_helical"/>
    <property type="match status" value="1"/>
</dbReference>
<evidence type="ECO:0000256" key="7">
    <source>
        <dbReference type="ARBA" id="ARBA00022842"/>
    </source>
</evidence>
<accession>D3PA95</accession>
<dbReference type="HOGENOM" id="CLU_019624_4_1_0"/>
<feature type="domain" description="TrmE-type G" evidence="12">
    <location>
        <begin position="215"/>
        <end position="364"/>
    </location>
</feature>
<dbReference type="HAMAP" id="MF_00379">
    <property type="entry name" value="GTPase_MnmE"/>
    <property type="match status" value="1"/>
</dbReference>
<dbReference type="GO" id="GO:0002098">
    <property type="term" value="P:tRNA wobble uridine modification"/>
    <property type="evidence" value="ECO:0007669"/>
    <property type="project" value="TreeGrafter"/>
</dbReference>
<evidence type="ECO:0000256" key="8">
    <source>
        <dbReference type="ARBA" id="ARBA00022958"/>
    </source>
</evidence>
<feature type="binding site" evidence="10">
    <location>
        <position position="229"/>
    </location>
    <ligand>
        <name>Mg(2+)</name>
        <dbReference type="ChEBI" id="CHEBI:18420"/>
    </ligand>
</feature>
<dbReference type="NCBIfam" id="TIGR00231">
    <property type="entry name" value="small_GTP"/>
    <property type="match status" value="1"/>
</dbReference>
<dbReference type="GO" id="GO:0005829">
    <property type="term" value="C:cytosol"/>
    <property type="evidence" value="ECO:0007669"/>
    <property type="project" value="TreeGrafter"/>
</dbReference>
<dbReference type="CDD" id="cd14858">
    <property type="entry name" value="TrmE_N"/>
    <property type="match status" value="1"/>
</dbReference>
<dbReference type="NCBIfam" id="TIGR00450">
    <property type="entry name" value="mnmE_trmE_thdF"/>
    <property type="match status" value="1"/>
</dbReference>
<dbReference type="GO" id="GO:0046872">
    <property type="term" value="F:metal ion binding"/>
    <property type="evidence" value="ECO:0007669"/>
    <property type="project" value="UniProtKB-KW"/>
</dbReference>
<dbReference type="PRINTS" id="PR00449">
    <property type="entry name" value="RASTRNSFRMNG"/>
</dbReference>
<keyword evidence="4 10" id="KW-0479">Metal-binding</keyword>
<gene>
    <name evidence="10" type="primary">mnmE</name>
    <name evidence="10 13" type="synonym">trmE</name>
    <name evidence="13" type="ordered locus">DEFDS_0006</name>
</gene>
<dbReference type="PROSITE" id="PS51709">
    <property type="entry name" value="G_TRME"/>
    <property type="match status" value="1"/>
</dbReference>
<evidence type="ECO:0000256" key="9">
    <source>
        <dbReference type="ARBA" id="ARBA00023134"/>
    </source>
</evidence>
<dbReference type="STRING" id="639282.DEFDS_0006"/>
<evidence type="ECO:0000313" key="13">
    <source>
        <dbReference type="EMBL" id="BAI79518.1"/>
    </source>
</evidence>
<dbReference type="CDD" id="cd04164">
    <property type="entry name" value="trmE"/>
    <property type="match status" value="1"/>
</dbReference>
<keyword evidence="6 10" id="KW-0378">Hydrolase</keyword>
<dbReference type="KEGG" id="ddf:DEFDS_0006"/>
<dbReference type="GO" id="GO:0005525">
    <property type="term" value="F:GTP binding"/>
    <property type="evidence" value="ECO:0007669"/>
    <property type="project" value="UniProtKB-UniRule"/>
</dbReference>
<dbReference type="AlphaFoldDB" id="D3PA95"/>
<dbReference type="GO" id="GO:0003924">
    <property type="term" value="F:GTPase activity"/>
    <property type="evidence" value="ECO:0007669"/>
    <property type="project" value="UniProtKB-UniRule"/>
</dbReference>
<keyword evidence="7 10" id="KW-0460">Magnesium</keyword>
<dbReference type="eggNOG" id="COG0486">
    <property type="taxonomic scope" value="Bacteria"/>
</dbReference>
<dbReference type="SUPFAM" id="SSF52540">
    <property type="entry name" value="P-loop containing nucleoside triphosphate hydrolases"/>
    <property type="match status" value="1"/>
</dbReference>
<feature type="binding site" evidence="10">
    <location>
        <position position="442"/>
    </location>
    <ligand>
        <name>(6S)-5-formyl-5,6,7,8-tetrahydrofolate</name>
        <dbReference type="ChEBI" id="CHEBI:57457"/>
    </ligand>
</feature>
<keyword evidence="8 10" id="KW-0630">Potassium</keyword>
<name>D3PA95_DEFDS</name>
<dbReference type="InterPro" id="IPR027266">
    <property type="entry name" value="TrmE/GcvT-like"/>
</dbReference>
<dbReference type="Gene3D" id="3.40.50.300">
    <property type="entry name" value="P-loop containing nucleotide triphosphate hydrolases"/>
    <property type="match status" value="1"/>
</dbReference>
<evidence type="ECO:0000256" key="11">
    <source>
        <dbReference type="RuleBase" id="RU003313"/>
    </source>
</evidence>
<dbReference type="InterPro" id="IPR027368">
    <property type="entry name" value="MnmE_dom2"/>
</dbReference>
<dbReference type="RefSeq" id="WP_013006766.1">
    <property type="nucleotide sequence ID" value="NC_013939.1"/>
</dbReference>
<keyword evidence="14" id="KW-1185">Reference proteome</keyword>
<feature type="binding site" evidence="10">
    <location>
        <position position="244"/>
    </location>
    <ligand>
        <name>K(+)</name>
        <dbReference type="ChEBI" id="CHEBI:29103"/>
    </ligand>
</feature>
<evidence type="ECO:0000256" key="10">
    <source>
        <dbReference type="HAMAP-Rule" id="MF_00379"/>
    </source>
</evidence>
<dbReference type="InterPro" id="IPR031168">
    <property type="entry name" value="G_TrmE"/>
</dbReference>
<keyword evidence="2 10" id="KW-0963">Cytoplasm</keyword>
<dbReference type="InterPro" id="IPR004520">
    <property type="entry name" value="GTPase_MnmE"/>
</dbReference>
<dbReference type="EMBL" id="AP011529">
    <property type="protein sequence ID" value="BAI79518.1"/>
    <property type="molecule type" value="Genomic_DNA"/>
</dbReference>
<evidence type="ECO:0000256" key="5">
    <source>
        <dbReference type="ARBA" id="ARBA00022741"/>
    </source>
</evidence>
<dbReference type="InterPro" id="IPR018948">
    <property type="entry name" value="GTP-bd_TrmE_N"/>
</dbReference>
<reference evidence="13 14" key="1">
    <citation type="journal article" date="2010" name="DNA Res.">
        <title>Bacterial lifestyle in a deep-sea hydrothermal vent chimney revealed by the genome sequence of the thermophilic bacterium Deferribacter desulfuricans SSM1.</title>
        <authorList>
            <person name="Takaki Y."/>
            <person name="Shimamura S."/>
            <person name="Nakagawa S."/>
            <person name="Fukuhara Y."/>
            <person name="Horikawa H."/>
            <person name="Ankai A."/>
            <person name="Harada T."/>
            <person name="Hosoyama A."/>
            <person name="Oguchi A."/>
            <person name="Fukui S."/>
            <person name="Fujita N."/>
            <person name="Takami H."/>
            <person name="Takai K."/>
        </authorList>
    </citation>
    <scope>NUCLEOTIDE SEQUENCE [LARGE SCALE GENOMIC DNA]</scope>
    <source>
        <strain evidence="14">DSM 14783 / JCM 11476 / NBRC 101012 / SSM1</strain>
    </source>
</reference>
<dbReference type="InterPro" id="IPR027417">
    <property type="entry name" value="P-loop_NTPase"/>
</dbReference>
<feature type="binding site" evidence="10">
    <location>
        <position position="119"/>
    </location>
    <ligand>
        <name>(6S)-5-formyl-5,6,7,8-tetrahydrofolate</name>
        <dbReference type="ChEBI" id="CHEBI:57457"/>
    </ligand>
</feature>
<feature type="binding site" evidence="10">
    <location>
        <position position="20"/>
    </location>
    <ligand>
        <name>(6S)-5-formyl-5,6,7,8-tetrahydrofolate</name>
        <dbReference type="ChEBI" id="CHEBI:57457"/>
    </ligand>
</feature>
<dbReference type="PANTHER" id="PTHR42714">
    <property type="entry name" value="TRNA MODIFICATION GTPASE GTPBP3"/>
    <property type="match status" value="1"/>
</dbReference>
<feature type="binding site" evidence="10">
    <location>
        <begin position="244"/>
        <end position="250"/>
    </location>
    <ligand>
        <name>GTP</name>
        <dbReference type="ChEBI" id="CHEBI:37565"/>
    </ligand>
</feature>
<dbReference type="OrthoDB" id="9805918at2"/>
<feature type="binding site" evidence="10">
    <location>
        <begin position="269"/>
        <end position="272"/>
    </location>
    <ligand>
        <name>GTP</name>
        <dbReference type="ChEBI" id="CHEBI:37565"/>
    </ligand>
</feature>
<feature type="binding site" evidence="10">
    <location>
        <begin position="225"/>
        <end position="230"/>
    </location>
    <ligand>
        <name>GTP</name>
        <dbReference type="ChEBI" id="CHEBI:37565"/>
    </ligand>
</feature>
<dbReference type="Pfam" id="PF01926">
    <property type="entry name" value="MMR_HSR1"/>
    <property type="match status" value="1"/>
</dbReference>
<feature type="binding site" evidence="10">
    <location>
        <position position="80"/>
    </location>
    <ligand>
        <name>(6S)-5-formyl-5,6,7,8-tetrahydrofolate</name>
        <dbReference type="ChEBI" id="CHEBI:57457"/>
    </ligand>
</feature>
<feature type="binding site" evidence="10">
    <location>
        <position position="250"/>
    </location>
    <ligand>
        <name>Mg(2+)</name>
        <dbReference type="ChEBI" id="CHEBI:18420"/>
    </ligand>
</feature>
<dbReference type="FunFam" id="3.40.50.300:FF:001376">
    <property type="entry name" value="tRNA modification GTPase MnmE"/>
    <property type="match status" value="1"/>
</dbReference>
<dbReference type="InterPro" id="IPR025867">
    <property type="entry name" value="MnmE_helical"/>
</dbReference>
<organism evidence="13 14">
    <name type="scientific">Deferribacter desulfuricans (strain DSM 14783 / JCM 11476 / NBRC 101012 / SSM1)</name>
    <dbReference type="NCBI Taxonomy" id="639282"/>
    <lineage>
        <taxon>Bacteria</taxon>
        <taxon>Pseudomonadati</taxon>
        <taxon>Deferribacterota</taxon>
        <taxon>Deferribacteres</taxon>
        <taxon>Deferribacterales</taxon>
        <taxon>Deferribacteraceae</taxon>
        <taxon>Deferribacter</taxon>
    </lineage>
</organism>
<comment type="function">
    <text evidence="10">Exhibits a very high intrinsic GTPase hydrolysis rate. Involved in the addition of a carboxymethylaminomethyl (cmnm) group at the wobble position (U34) of certain tRNAs, forming tRNA-cmnm(5)s(2)U34.</text>
</comment>
<proteinExistence type="inferred from homology"/>
<evidence type="ECO:0000313" key="14">
    <source>
        <dbReference type="Proteomes" id="UP000001520"/>
    </source>
</evidence>
<evidence type="ECO:0000256" key="4">
    <source>
        <dbReference type="ARBA" id="ARBA00022723"/>
    </source>
</evidence>
<comment type="similarity">
    <text evidence="1 10 11">Belongs to the TRAFAC class TrmE-Era-EngA-EngB-Septin-like GTPase superfamily. TrmE GTPase family.</text>
</comment>
<dbReference type="Gene3D" id="3.30.1360.120">
    <property type="entry name" value="Probable tRNA modification gtpase trme, domain 1"/>
    <property type="match status" value="1"/>
</dbReference>
<evidence type="ECO:0000256" key="2">
    <source>
        <dbReference type="ARBA" id="ARBA00022490"/>
    </source>
</evidence>
<evidence type="ECO:0000256" key="6">
    <source>
        <dbReference type="ARBA" id="ARBA00022801"/>
    </source>
</evidence>
<dbReference type="PANTHER" id="PTHR42714:SF2">
    <property type="entry name" value="TRNA MODIFICATION GTPASE GTPBP3, MITOCHONDRIAL"/>
    <property type="match status" value="1"/>
</dbReference>
<evidence type="ECO:0000256" key="1">
    <source>
        <dbReference type="ARBA" id="ARBA00011043"/>
    </source>
</evidence>
<evidence type="ECO:0000256" key="3">
    <source>
        <dbReference type="ARBA" id="ARBA00022694"/>
    </source>
</evidence>
<comment type="cofactor">
    <cofactor evidence="10">
        <name>K(+)</name>
        <dbReference type="ChEBI" id="CHEBI:29103"/>
    </cofactor>
    <text evidence="10">Binds 1 potassium ion per subunit.</text>
</comment>
<keyword evidence="9 10" id="KW-0342">GTP-binding</keyword>
<feature type="binding site" evidence="10">
    <location>
        <position position="225"/>
    </location>
    <ligand>
        <name>K(+)</name>
        <dbReference type="ChEBI" id="CHEBI:29103"/>
    </ligand>
</feature>
<keyword evidence="5 10" id="KW-0547">Nucleotide-binding</keyword>
<comment type="subunit">
    <text evidence="10">Homodimer. Heterotetramer of two MnmE and two MnmG subunits.</text>
</comment>
<dbReference type="Pfam" id="PF10396">
    <property type="entry name" value="TrmE_N"/>
    <property type="match status" value="1"/>
</dbReference>
<dbReference type="Proteomes" id="UP000001520">
    <property type="component" value="Chromosome"/>
</dbReference>
<feature type="binding site" evidence="10">
    <location>
        <position position="246"/>
    </location>
    <ligand>
        <name>K(+)</name>
        <dbReference type="ChEBI" id="CHEBI:29103"/>
    </ligand>
</feature>
<dbReference type="EC" id="3.6.-.-" evidence="10"/>
<protein>
    <recommendedName>
        <fullName evidence="10">tRNA modification GTPase MnmE</fullName>
        <ecNumber evidence="10">3.6.-.-</ecNumber>
    </recommendedName>
</protein>
<evidence type="ECO:0000259" key="12">
    <source>
        <dbReference type="PROSITE" id="PS51709"/>
    </source>
</evidence>
<feature type="binding site" evidence="10">
    <location>
        <position position="249"/>
    </location>
    <ligand>
        <name>K(+)</name>
        <dbReference type="ChEBI" id="CHEBI:29103"/>
    </ligand>
</feature>
<sequence>MDTIVAPITPLMRTSVIVIRVSGPRAFDVSKYLYVSGKKINDFKHKYVYHGEFIADDIKDDVIFYAFHSPNSYTGENVVEISFHGNPIIVQKALKNIYKLGIRLAEPGEFTKQAFLNGKIDLIQAEAVYELIDSKSVTGIYSSYEKLRSGMRGEVDFIKENLLDILSVVEAYIDFPEEDLSDFELKYVYERLDNIIFKLEKLISTFETFKYVNEGVKIAIIGKPNVGKSSLMNYLLRENRVIVSDIPGTTRDVVEEEINIKGYNVKLIDTAGIRNSNDKIEVIGIEFSKNKLNEANIVLFLFDLEKGVDEDDLQIMNLVKDKNIIKVANKLDKKMVDIDCDVEISVKTGEGVDDLLNILEKQIKSIVVVNEDNKQLLSERQRDAFLEILNHIQDIKKNFNVLTLDLLAVDLHFCLNKISELTGEIYTEDLLKNIFDKFCIGK</sequence>